<dbReference type="SUPFAM" id="SSF54211">
    <property type="entry name" value="Ribosomal protein S5 domain 2-like"/>
    <property type="match status" value="1"/>
</dbReference>
<dbReference type="InterPro" id="IPR020568">
    <property type="entry name" value="Ribosomal_Su5_D2-typ_SF"/>
</dbReference>
<evidence type="ECO:0000259" key="8">
    <source>
        <dbReference type="SMART" id="SM01340"/>
    </source>
</evidence>
<dbReference type="Gene3D" id="3.30.1370.100">
    <property type="entry name" value="MutL, C-terminal domain, regulatory subdomain"/>
    <property type="match status" value="1"/>
</dbReference>
<dbReference type="PROSITE" id="PS00058">
    <property type="entry name" value="DNA_MISMATCH_REPAIR_1"/>
    <property type="match status" value="1"/>
</dbReference>
<comment type="function">
    <text evidence="5">This protein is involved in the repair of mismatches in DNA. It is required for dam-dependent methyl-directed DNA mismatch repair. May act as a 'molecular matchmaker', a protein that promotes the formation of a stable complex between two or more DNA-binding proteins in an ATP-dependent manner without itself being part of a final effector complex.</text>
</comment>
<feature type="domain" description="MutL C-terminal dimerisation" evidence="7">
    <location>
        <begin position="452"/>
        <end position="595"/>
    </location>
</feature>
<dbReference type="GO" id="GO:0032300">
    <property type="term" value="C:mismatch repair complex"/>
    <property type="evidence" value="ECO:0007669"/>
    <property type="project" value="InterPro"/>
</dbReference>
<dbReference type="NCBIfam" id="TIGR00585">
    <property type="entry name" value="mutl"/>
    <property type="match status" value="1"/>
</dbReference>
<protein>
    <recommendedName>
        <fullName evidence="2 5">DNA mismatch repair protein MutL</fullName>
    </recommendedName>
</protein>
<keyword evidence="4 5" id="KW-0234">DNA repair</keyword>
<dbReference type="InterPro" id="IPR002099">
    <property type="entry name" value="MutL/Mlh/PMS"/>
</dbReference>
<dbReference type="SMART" id="SM00853">
    <property type="entry name" value="MutL_C"/>
    <property type="match status" value="1"/>
</dbReference>
<accession>A0A1Y5TND4</accession>
<dbReference type="SUPFAM" id="SSF118116">
    <property type="entry name" value="DNA mismatch repair protein MutL"/>
    <property type="match status" value="1"/>
</dbReference>
<dbReference type="NCBIfam" id="NF000953">
    <property type="entry name" value="PRK00095.2-4"/>
    <property type="match status" value="1"/>
</dbReference>
<dbReference type="EMBL" id="FWFS01000014">
    <property type="protein sequence ID" value="SLN68210.1"/>
    <property type="molecule type" value="Genomic_DNA"/>
</dbReference>
<dbReference type="PANTHER" id="PTHR10073">
    <property type="entry name" value="DNA MISMATCH REPAIR PROTEIN MLH, PMS, MUTL"/>
    <property type="match status" value="1"/>
</dbReference>
<dbReference type="CDD" id="cd03482">
    <property type="entry name" value="MutL_Trans_MutL"/>
    <property type="match status" value="1"/>
</dbReference>
<evidence type="ECO:0000313" key="10">
    <source>
        <dbReference type="Proteomes" id="UP000193862"/>
    </source>
</evidence>
<dbReference type="AlphaFoldDB" id="A0A1Y5TND4"/>
<dbReference type="GO" id="GO:0006298">
    <property type="term" value="P:mismatch repair"/>
    <property type="evidence" value="ECO:0007669"/>
    <property type="project" value="UniProtKB-UniRule"/>
</dbReference>
<feature type="region of interest" description="Disordered" evidence="6">
    <location>
        <begin position="395"/>
        <end position="418"/>
    </location>
</feature>
<gene>
    <name evidence="5 9" type="primary">mutL</name>
    <name evidence="9" type="ORF">AQS8620_03205</name>
</gene>
<evidence type="ECO:0000313" key="9">
    <source>
        <dbReference type="EMBL" id="SLN68210.1"/>
    </source>
</evidence>
<dbReference type="GO" id="GO:0030983">
    <property type="term" value="F:mismatched DNA binding"/>
    <property type="evidence" value="ECO:0007669"/>
    <property type="project" value="InterPro"/>
</dbReference>
<dbReference type="GO" id="GO:0005524">
    <property type="term" value="F:ATP binding"/>
    <property type="evidence" value="ECO:0007669"/>
    <property type="project" value="InterPro"/>
</dbReference>
<dbReference type="GO" id="GO:0140664">
    <property type="term" value="F:ATP-dependent DNA damage sensor activity"/>
    <property type="evidence" value="ECO:0007669"/>
    <property type="project" value="InterPro"/>
</dbReference>
<keyword evidence="10" id="KW-1185">Reference proteome</keyword>
<dbReference type="InterPro" id="IPR014790">
    <property type="entry name" value="MutL_C"/>
</dbReference>
<keyword evidence="3 5" id="KW-0227">DNA damage</keyword>
<name>A0A1Y5TND4_9RHOB</name>
<feature type="domain" description="DNA mismatch repair protein S5" evidence="8">
    <location>
        <begin position="229"/>
        <end position="347"/>
    </location>
</feature>
<evidence type="ECO:0000256" key="1">
    <source>
        <dbReference type="ARBA" id="ARBA00006082"/>
    </source>
</evidence>
<dbReference type="InterPro" id="IPR042120">
    <property type="entry name" value="MutL_C_dimsub"/>
</dbReference>
<dbReference type="OrthoDB" id="9763467at2"/>
<dbReference type="InterPro" id="IPR036890">
    <property type="entry name" value="HATPase_C_sf"/>
</dbReference>
<dbReference type="Proteomes" id="UP000193862">
    <property type="component" value="Unassembled WGS sequence"/>
</dbReference>
<evidence type="ECO:0000256" key="2">
    <source>
        <dbReference type="ARBA" id="ARBA00021975"/>
    </source>
</evidence>
<evidence type="ECO:0000259" key="7">
    <source>
        <dbReference type="SMART" id="SM00853"/>
    </source>
</evidence>
<dbReference type="InterPro" id="IPR042121">
    <property type="entry name" value="MutL_C_regsub"/>
</dbReference>
<dbReference type="SUPFAM" id="SSF55874">
    <property type="entry name" value="ATPase domain of HSP90 chaperone/DNA topoisomerase II/histidine kinase"/>
    <property type="match status" value="1"/>
</dbReference>
<dbReference type="HAMAP" id="MF_00149">
    <property type="entry name" value="DNA_mis_repair"/>
    <property type="match status" value="1"/>
</dbReference>
<dbReference type="Gene3D" id="3.30.565.10">
    <property type="entry name" value="Histidine kinase-like ATPase, C-terminal domain"/>
    <property type="match status" value="1"/>
</dbReference>
<dbReference type="InterPro" id="IPR038973">
    <property type="entry name" value="MutL/Mlh/Pms-like"/>
</dbReference>
<evidence type="ECO:0000256" key="3">
    <source>
        <dbReference type="ARBA" id="ARBA00022763"/>
    </source>
</evidence>
<reference evidence="9 10" key="1">
    <citation type="submission" date="2017-03" db="EMBL/GenBank/DDBJ databases">
        <authorList>
            <person name="Afonso C.L."/>
            <person name="Miller P.J."/>
            <person name="Scott M.A."/>
            <person name="Spackman E."/>
            <person name="Goraichik I."/>
            <person name="Dimitrov K.M."/>
            <person name="Suarez D.L."/>
            <person name="Swayne D.E."/>
        </authorList>
    </citation>
    <scope>NUCLEOTIDE SEQUENCE [LARGE SCALE GENOMIC DNA]</scope>
    <source>
        <strain evidence="9 10">CECT 8620</strain>
    </source>
</reference>
<evidence type="ECO:0000256" key="4">
    <source>
        <dbReference type="ARBA" id="ARBA00023204"/>
    </source>
</evidence>
<evidence type="ECO:0000256" key="5">
    <source>
        <dbReference type="HAMAP-Rule" id="MF_00149"/>
    </source>
</evidence>
<evidence type="ECO:0000256" key="6">
    <source>
        <dbReference type="SAM" id="MobiDB-lite"/>
    </source>
</evidence>
<dbReference type="InterPro" id="IPR013507">
    <property type="entry name" value="DNA_mismatch_S5_2-like"/>
</dbReference>
<dbReference type="Gene3D" id="3.30.1540.20">
    <property type="entry name" value="MutL, C-terminal domain, dimerisation subdomain"/>
    <property type="match status" value="1"/>
</dbReference>
<organism evidence="9 10">
    <name type="scientific">Aquimixticola soesokkakensis</name>
    <dbReference type="NCBI Taxonomy" id="1519096"/>
    <lineage>
        <taxon>Bacteria</taxon>
        <taxon>Pseudomonadati</taxon>
        <taxon>Pseudomonadota</taxon>
        <taxon>Alphaproteobacteria</taxon>
        <taxon>Rhodobacterales</taxon>
        <taxon>Paracoccaceae</taxon>
        <taxon>Aquimixticola</taxon>
    </lineage>
</organism>
<sequence length="638" mass="68347">MNSVTPKMGAVERPVIRQLDEGAINRIAAGEVVERPASAVKELVENAVDAGARRIEIAYADGGKSLIRITDDGCGMTADDLPLALSRHATSKIDGSDLLDIHTFGFRGEALPSLGAVGRLSITSRVEGGEGCVLSVSGGHAEPVRPAALSGGTVVELRDLFFATPARLKFLRTDRAEAQAIGEVVRKLAMAEPFVGFTLRDVTGGGEGRVLFRAEPESGDMFDALHGRLTCVLGREFAENAIAIDAEREGLHLTGYAALPTYSRGSAVAQYLFVNGRPVKDKVLIGALRAAYFDYLSRDRHPAACLFIDCDPHLVDVNVHPAKSEVRFRDPSMARGLIVSGLRHALAEAGHRASTTVAQATLGAFRPEPGAADTAPPHRYQAPATGFERSFASYTPERPSEEARAAGYLSQAPERDSPRGFAEAGFSQMAASARVEPTPFDTPDSDLPLGAARAQVHENYIIAQTARGIVVVDQHAAHERLVYEKLKKQMAQNGVASQALLIPEIVELSDNDCACLLDIAEDLATLGLGIEPFGGGAIAVRETPAVLGRVDAKRMIRDILDELSDLGDSSTVQARIEAVLSRVACHGSIRSGRQMRADEMNALLREMEATPHSGQCNHGRPTYVELKLSDIERLFGRT</sequence>
<dbReference type="InterPro" id="IPR037198">
    <property type="entry name" value="MutL_C_sf"/>
</dbReference>
<dbReference type="SMART" id="SM01340">
    <property type="entry name" value="DNA_mis_repair"/>
    <property type="match status" value="1"/>
</dbReference>
<dbReference type="Pfam" id="PF01119">
    <property type="entry name" value="DNA_mis_repair"/>
    <property type="match status" value="1"/>
</dbReference>
<dbReference type="InterPro" id="IPR020667">
    <property type="entry name" value="DNA_mismatch_repair_MutL"/>
</dbReference>
<dbReference type="Gene3D" id="3.30.230.10">
    <property type="match status" value="1"/>
</dbReference>
<comment type="similarity">
    <text evidence="1 5">Belongs to the DNA mismatch repair MutL/HexB family.</text>
</comment>
<dbReference type="InterPro" id="IPR014721">
    <property type="entry name" value="Ribsml_uS5_D2-typ_fold_subgr"/>
</dbReference>
<dbReference type="GO" id="GO:0016887">
    <property type="term" value="F:ATP hydrolysis activity"/>
    <property type="evidence" value="ECO:0007669"/>
    <property type="project" value="InterPro"/>
</dbReference>
<dbReference type="CDD" id="cd16926">
    <property type="entry name" value="HATPase_MutL-MLH-PMS-like"/>
    <property type="match status" value="1"/>
</dbReference>
<dbReference type="InterPro" id="IPR014762">
    <property type="entry name" value="DNA_mismatch_repair_CS"/>
</dbReference>
<dbReference type="Pfam" id="PF13589">
    <property type="entry name" value="HATPase_c_3"/>
    <property type="match status" value="1"/>
</dbReference>
<dbReference type="FunFam" id="3.30.565.10:FF:000003">
    <property type="entry name" value="DNA mismatch repair endonuclease MutL"/>
    <property type="match status" value="1"/>
</dbReference>
<proteinExistence type="inferred from homology"/>
<dbReference type="Pfam" id="PF08676">
    <property type="entry name" value="MutL_C"/>
    <property type="match status" value="1"/>
</dbReference>
<dbReference type="PANTHER" id="PTHR10073:SF12">
    <property type="entry name" value="DNA MISMATCH REPAIR PROTEIN MLH1"/>
    <property type="match status" value="1"/>
</dbReference>